<evidence type="ECO:0000313" key="3">
    <source>
        <dbReference type="Proteomes" id="UP001266305"/>
    </source>
</evidence>
<evidence type="ECO:0000256" key="1">
    <source>
        <dbReference type="SAM" id="MobiDB-lite"/>
    </source>
</evidence>
<feature type="region of interest" description="Disordered" evidence="1">
    <location>
        <begin position="26"/>
        <end position="69"/>
    </location>
</feature>
<sequence length="168" mass="18192">MEAAWVWGPAPLAFRDQTQARCLQELRRPPSHGGPQDRTPRVAPGGREGQRRVLPSSSARHRALPSANHKACASVGAAWRVRPGRAELGSAPRAQRCANPPRLQAAAEGRNCGVRAWSQGRWSGRRPHGGRGPPWHLPRWPSPSRGPARPRPSPGVFRGAASHSGLLH</sequence>
<keyword evidence="3" id="KW-1185">Reference proteome</keyword>
<reference evidence="2 3" key="1">
    <citation type="submission" date="2023-05" db="EMBL/GenBank/DDBJ databases">
        <title>B98-5 Cell Line De Novo Hybrid Assembly: An Optical Mapping Approach.</title>
        <authorList>
            <person name="Kananen K."/>
            <person name="Auerbach J.A."/>
            <person name="Kautto E."/>
            <person name="Blachly J.S."/>
        </authorList>
    </citation>
    <scope>NUCLEOTIDE SEQUENCE [LARGE SCALE GENOMIC DNA]</scope>
    <source>
        <strain evidence="2">B95-8</strain>
        <tissue evidence="2">Cell line</tissue>
    </source>
</reference>
<proteinExistence type="predicted"/>
<dbReference type="EMBL" id="JASSZA010000010">
    <property type="protein sequence ID" value="KAK2099828.1"/>
    <property type="molecule type" value="Genomic_DNA"/>
</dbReference>
<protein>
    <submittedName>
        <fullName evidence="2">Uncharacterized protein</fullName>
    </submittedName>
</protein>
<feature type="compositionally biased region" description="Low complexity" evidence="1">
    <location>
        <begin position="133"/>
        <end position="147"/>
    </location>
</feature>
<organism evidence="2 3">
    <name type="scientific">Saguinus oedipus</name>
    <name type="common">Cotton-top tamarin</name>
    <name type="synonym">Oedipomidas oedipus</name>
    <dbReference type="NCBI Taxonomy" id="9490"/>
    <lineage>
        <taxon>Eukaryota</taxon>
        <taxon>Metazoa</taxon>
        <taxon>Chordata</taxon>
        <taxon>Craniata</taxon>
        <taxon>Vertebrata</taxon>
        <taxon>Euteleostomi</taxon>
        <taxon>Mammalia</taxon>
        <taxon>Eutheria</taxon>
        <taxon>Euarchontoglires</taxon>
        <taxon>Primates</taxon>
        <taxon>Haplorrhini</taxon>
        <taxon>Platyrrhini</taxon>
        <taxon>Cebidae</taxon>
        <taxon>Callitrichinae</taxon>
        <taxon>Saguinus</taxon>
    </lineage>
</organism>
<name>A0ABQ9URW7_SAGOE</name>
<feature type="region of interest" description="Disordered" evidence="1">
    <location>
        <begin position="116"/>
        <end position="168"/>
    </location>
</feature>
<evidence type="ECO:0000313" key="2">
    <source>
        <dbReference type="EMBL" id="KAK2099828.1"/>
    </source>
</evidence>
<accession>A0ABQ9URW7</accession>
<comment type="caution">
    <text evidence="2">The sequence shown here is derived from an EMBL/GenBank/DDBJ whole genome shotgun (WGS) entry which is preliminary data.</text>
</comment>
<dbReference type="Proteomes" id="UP001266305">
    <property type="component" value="Unassembled WGS sequence"/>
</dbReference>
<gene>
    <name evidence="2" type="ORF">P7K49_021176</name>
</gene>